<protein>
    <recommendedName>
        <fullName evidence="14">Beta'-coat protein</fullName>
    </recommendedName>
</protein>
<dbReference type="Pfam" id="PF23953">
    <property type="entry name" value="TPR_COPA_B"/>
    <property type="match status" value="1"/>
</dbReference>
<keyword evidence="20" id="KW-1185">Reference proteome</keyword>
<keyword evidence="4" id="KW-0813">Transport</keyword>
<dbReference type="InterPro" id="IPR036322">
    <property type="entry name" value="WD40_repeat_dom_sf"/>
</dbReference>
<feature type="domain" description="COPA/B TPR" evidence="18">
    <location>
        <begin position="628"/>
        <end position="811"/>
    </location>
</feature>
<feature type="region of interest" description="Disordered" evidence="16">
    <location>
        <begin position="926"/>
        <end position="969"/>
    </location>
</feature>
<feature type="region of interest" description="Disordered" evidence="16">
    <location>
        <begin position="1050"/>
        <end position="1090"/>
    </location>
</feature>
<evidence type="ECO:0000256" key="9">
    <source>
        <dbReference type="ARBA" id="ARBA00022927"/>
    </source>
</evidence>
<evidence type="ECO:0000256" key="13">
    <source>
        <dbReference type="ARBA" id="ARBA00025536"/>
    </source>
</evidence>
<gene>
    <name evidence="19" type="ORF">TASK_LOCUS9488</name>
</gene>
<keyword evidence="5" id="KW-0963">Cytoplasm</keyword>
<dbReference type="WBParaSite" id="TASK_0000948701-mRNA-1">
    <property type="protein sequence ID" value="TASK_0000948701-mRNA-1"/>
    <property type="gene ID" value="TASK_0000948701"/>
</dbReference>
<dbReference type="GO" id="GO:0006886">
    <property type="term" value="P:intracellular protein transport"/>
    <property type="evidence" value="ECO:0007669"/>
    <property type="project" value="InterPro"/>
</dbReference>
<dbReference type="GO" id="GO:0000139">
    <property type="term" value="C:Golgi membrane"/>
    <property type="evidence" value="ECO:0007669"/>
    <property type="project" value="UniProtKB-SubCell"/>
</dbReference>
<dbReference type="InterPro" id="IPR001680">
    <property type="entry name" value="WD40_rpt"/>
</dbReference>
<dbReference type="InterPro" id="IPR050844">
    <property type="entry name" value="Coatomer_complex_subunit"/>
</dbReference>
<dbReference type="GO" id="GO:0030126">
    <property type="term" value="C:COPI vesicle coat"/>
    <property type="evidence" value="ECO:0007669"/>
    <property type="project" value="TreeGrafter"/>
</dbReference>
<dbReference type="AlphaFoldDB" id="A0A0R3WF55"/>
<evidence type="ECO:0000256" key="11">
    <source>
        <dbReference type="ARBA" id="ARBA00023136"/>
    </source>
</evidence>
<keyword evidence="6 15" id="KW-0853">WD repeat</keyword>
<evidence type="ECO:0000256" key="15">
    <source>
        <dbReference type="PROSITE-ProRule" id="PRU00221"/>
    </source>
</evidence>
<dbReference type="PROSITE" id="PS00678">
    <property type="entry name" value="WD_REPEATS_1"/>
    <property type="match status" value="1"/>
</dbReference>
<evidence type="ECO:0000256" key="1">
    <source>
        <dbReference type="ARBA" id="ARBA00004255"/>
    </source>
</evidence>
<evidence type="ECO:0000256" key="8">
    <source>
        <dbReference type="ARBA" id="ARBA00022892"/>
    </source>
</evidence>
<keyword evidence="9" id="KW-0653">Protein transport</keyword>
<dbReference type="EMBL" id="UYRS01019202">
    <property type="protein sequence ID" value="VDK43618.1"/>
    <property type="molecule type" value="Genomic_DNA"/>
</dbReference>
<evidence type="ECO:0000256" key="10">
    <source>
        <dbReference type="ARBA" id="ARBA00023034"/>
    </source>
</evidence>
<evidence type="ECO:0000256" key="14">
    <source>
        <dbReference type="ARBA" id="ARBA00032920"/>
    </source>
</evidence>
<dbReference type="PRINTS" id="PR00320">
    <property type="entry name" value="GPROTEINBRPT"/>
</dbReference>
<reference evidence="19 20" key="2">
    <citation type="submission" date="2018-11" db="EMBL/GenBank/DDBJ databases">
        <authorList>
            <consortium name="Pathogen Informatics"/>
        </authorList>
    </citation>
    <scope>NUCLEOTIDE SEQUENCE [LARGE SCALE GENOMIC DNA]</scope>
</reference>
<dbReference type="GO" id="GO:0005198">
    <property type="term" value="F:structural molecule activity"/>
    <property type="evidence" value="ECO:0007669"/>
    <property type="project" value="InterPro"/>
</dbReference>
<feature type="repeat" description="WD" evidence="15">
    <location>
        <begin position="182"/>
        <end position="225"/>
    </location>
</feature>
<dbReference type="SMART" id="SM00320">
    <property type="entry name" value="WD40"/>
    <property type="match status" value="6"/>
</dbReference>
<evidence type="ECO:0000313" key="19">
    <source>
        <dbReference type="EMBL" id="VDK43618.1"/>
    </source>
</evidence>
<comment type="subcellular location">
    <subcellularLocation>
        <location evidence="2">Cytoplasmic vesicle</location>
        <location evidence="2">COPI-coated vesicle membrane</location>
        <topology evidence="2">Peripheral membrane protein</topology>
        <orientation evidence="2">Cytoplasmic side</orientation>
    </subcellularLocation>
    <subcellularLocation>
        <location evidence="1">Golgi apparatus membrane</location>
        <topology evidence="1">Peripheral membrane protein</topology>
        <orientation evidence="1">Cytoplasmic side</orientation>
    </subcellularLocation>
</comment>
<evidence type="ECO:0000256" key="12">
    <source>
        <dbReference type="ARBA" id="ARBA00023329"/>
    </source>
</evidence>
<dbReference type="GO" id="GO:0006888">
    <property type="term" value="P:endoplasmic reticulum to Golgi vesicle-mediated transport"/>
    <property type="evidence" value="ECO:0007669"/>
    <property type="project" value="TreeGrafter"/>
</dbReference>
<evidence type="ECO:0000313" key="21">
    <source>
        <dbReference type="WBParaSite" id="TASK_0000948701-mRNA-1"/>
    </source>
</evidence>
<dbReference type="PROSITE" id="PS50294">
    <property type="entry name" value="WD_REPEATS_REGION"/>
    <property type="match status" value="4"/>
</dbReference>
<evidence type="ECO:0000259" key="17">
    <source>
        <dbReference type="Pfam" id="PF04053"/>
    </source>
</evidence>
<feature type="repeat" description="WD" evidence="15">
    <location>
        <begin position="139"/>
        <end position="181"/>
    </location>
</feature>
<keyword evidence="11" id="KW-0472">Membrane</keyword>
<dbReference type="STRING" id="60517.A0A0R3WF55"/>
<comment type="similarity">
    <text evidence="3">Belongs to the WD repeat COPB2 family.</text>
</comment>
<evidence type="ECO:0000256" key="6">
    <source>
        <dbReference type="ARBA" id="ARBA00022574"/>
    </source>
</evidence>
<feature type="domain" description="COPA/B second beta-propeller" evidence="17">
    <location>
        <begin position="359"/>
        <end position="611"/>
    </location>
</feature>
<evidence type="ECO:0000313" key="20">
    <source>
        <dbReference type="Proteomes" id="UP000282613"/>
    </source>
</evidence>
<feature type="repeat" description="WD" evidence="15">
    <location>
        <begin position="11"/>
        <end position="52"/>
    </location>
</feature>
<dbReference type="PANTHER" id="PTHR19876">
    <property type="entry name" value="COATOMER"/>
    <property type="match status" value="1"/>
</dbReference>
<dbReference type="Pfam" id="PF04053">
    <property type="entry name" value="B-prop_COPA_B_2nd"/>
    <property type="match status" value="1"/>
</dbReference>
<dbReference type="InterPro" id="IPR056176">
    <property type="entry name" value="TPR_COPA_B"/>
</dbReference>
<dbReference type="InterPro" id="IPR020472">
    <property type="entry name" value="WD40_PAC1"/>
</dbReference>
<dbReference type="InterPro" id="IPR015943">
    <property type="entry name" value="WD40/YVTN_repeat-like_dom_sf"/>
</dbReference>
<evidence type="ECO:0000256" key="7">
    <source>
        <dbReference type="ARBA" id="ARBA00022737"/>
    </source>
</evidence>
<accession>A0A0R3WF55</accession>
<evidence type="ECO:0000256" key="16">
    <source>
        <dbReference type="SAM" id="MobiDB-lite"/>
    </source>
</evidence>
<evidence type="ECO:0000256" key="4">
    <source>
        <dbReference type="ARBA" id="ARBA00022448"/>
    </source>
</evidence>
<keyword evidence="10" id="KW-0333">Golgi apparatus</keyword>
<sequence length="1090" mass="121283">MPLRLDVRKKLSSRSDRVKAVDLHPSEPWICACLYNGNVHVWNIESQQLIKTFEVCTVPVRAVRFVARMNWVVTGADNQCLTVYNYNTLERVHQQVEAHGDYIRSIVVHPTQPLILTCSDDVTIRLWDWEKNWKCAQIFSGHSHYVMQLVINPKDNNTFASASLDCTVKVWSLGSPQANFTLEGHEKGVNCVDYHPSPDKPYLASGSDDHTVRIWDYQTKLCVQVLEGHVQNVTALAFHTELPVILTGSEDDTVRVWHSTTYRLESTLNYGLGRVWTVQCRGVGGRQTVVGVGYDEGTVVIALGREHPAVSMDASGKLVCARHSEMVNANLRSVIAAAMAAGGGAPGATEGAGEGGIVEDGARLPVVYKEMGASEIFPHTVAHNANGRFLAVCGDGEYVIYTAMALRNRTFGSALEFVWSQADPNVYAVLESNTTFKIFKNFKEAKSVKMDFGADQIFGGHLLGVRSVAGFTFYDWSTGVLVRRIDVTPVSVHWSENGNQVAICTKDTFYILRYRPEVITEAMLQGITDPDGVEAAFEVASLTYLSKLIPDGEVKESVKTGCWFGEAFLFTNSTNRLQYYVGGELVSVAHLDQPMYLLGYLASENRVFLINRDLKVVSYTLSLSVLEYESAVLRGDFESADAILPNIPMAARTKVAHFLERQGFKQQAMRVTVDPEHKFDLAIQLDDVTTAYDLIKEEDVEGNEAKWKQLAEVALKACNFSLAQECFGKTQDYASFLLIASSCGDIDMMQKLACDASAAQVDNLAFLAHFLLGNLEACLELLLKGEKYPEAAFFARTYLPSKASEAVEKWRKWLEVFHPKAAEALANPSQYPNLFPHWEECLAAEKWLAEDHKKRKNLSATAYPQQTPLWERNVAEEMAASKPLSADLLDVQKEMEFMPTPPHDPMEELFGTQDAQAEEEKGGFASFPDFTEPKESTPLFSEVPEVKKEKEDVFAPLEPPAPVVESKSDPIDDLLKLSQVHMEEIGAQNDVEEEEEDKEEEQDEPFHDVGQQEDVVNPFAPPSNTEKQPLGLDDFDAELEQQLAAFNIGVSEGVQQKPPSQKKVLADDDGWVDENDDDGEEGGGSDDFKW</sequence>
<dbReference type="InterPro" id="IPR006692">
    <property type="entry name" value="Beta-prop_COPA/B_2nd"/>
</dbReference>
<feature type="compositionally biased region" description="Basic and acidic residues" evidence="16">
    <location>
        <begin position="944"/>
        <end position="953"/>
    </location>
</feature>
<keyword evidence="7" id="KW-0677">Repeat</keyword>
<dbReference type="PANTHER" id="PTHR19876:SF2">
    <property type="entry name" value="COATOMER SUBUNIT BETA"/>
    <property type="match status" value="1"/>
</dbReference>
<keyword evidence="12" id="KW-0968">Cytoplasmic vesicle</keyword>
<dbReference type="Gene3D" id="1.25.40.470">
    <property type="match status" value="1"/>
</dbReference>
<dbReference type="GO" id="GO:0006891">
    <property type="term" value="P:intra-Golgi vesicle-mediated transport"/>
    <property type="evidence" value="ECO:0007669"/>
    <property type="project" value="TreeGrafter"/>
</dbReference>
<dbReference type="SUPFAM" id="SSF50978">
    <property type="entry name" value="WD40 repeat-like"/>
    <property type="match status" value="1"/>
</dbReference>
<dbReference type="FunFam" id="2.130.10.10:FF:000016">
    <property type="entry name" value="Coatomer alpha subunit, putative"/>
    <property type="match status" value="1"/>
</dbReference>
<dbReference type="Proteomes" id="UP000282613">
    <property type="component" value="Unassembled WGS sequence"/>
</dbReference>
<feature type="repeat" description="WD" evidence="15">
    <location>
        <begin position="96"/>
        <end position="128"/>
    </location>
</feature>
<dbReference type="SUPFAM" id="SSF50969">
    <property type="entry name" value="YVTN repeat-like/Quinoprotein amine dehydrogenase"/>
    <property type="match status" value="1"/>
</dbReference>
<dbReference type="CDD" id="cd22947">
    <property type="entry name" value="Coatomer_WDAD_beta-like"/>
    <property type="match status" value="1"/>
</dbReference>
<feature type="region of interest" description="Disordered" evidence="16">
    <location>
        <begin position="981"/>
        <end position="1038"/>
    </location>
</feature>
<keyword evidence="8" id="KW-0931">ER-Golgi transport</keyword>
<feature type="compositionally biased region" description="Acidic residues" evidence="16">
    <location>
        <begin position="990"/>
        <end position="1003"/>
    </location>
</feature>
<feature type="compositionally biased region" description="Acidic residues" evidence="16">
    <location>
        <begin position="1067"/>
        <end position="1084"/>
    </location>
</feature>
<dbReference type="Gene3D" id="2.130.10.10">
    <property type="entry name" value="YVTN repeat-like/Quinoprotein amine dehydrogenase"/>
    <property type="match status" value="1"/>
</dbReference>
<proteinExistence type="inferred from homology"/>
<organism evidence="21">
    <name type="scientific">Taenia asiatica</name>
    <name type="common">Asian tapeworm</name>
    <dbReference type="NCBI Taxonomy" id="60517"/>
    <lineage>
        <taxon>Eukaryota</taxon>
        <taxon>Metazoa</taxon>
        <taxon>Spiralia</taxon>
        <taxon>Lophotrochozoa</taxon>
        <taxon>Platyhelminthes</taxon>
        <taxon>Cestoda</taxon>
        <taxon>Eucestoda</taxon>
        <taxon>Cyclophyllidea</taxon>
        <taxon>Taeniidae</taxon>
        <taxon>Taenia</taxon>
    </lineage>
</organism>
<dbReference type="CDD" id="cd00200">
    <property type="entry name" value="WD40"/>
    <property type="match status" value="1"/>
</dbReference>
<dbReference type="GO" id="GO:0006890">
    <property type="term" value="P:retrograde vesicle-mediated transport, Golgi to endoplasmic reticulum"/>
    <property type="evidence" value="ECO:0007669"/>
    <property type="project" value="TreeGrafter"/>
</dbReference>
<dbReference type="FunFam" id="1.25.40.470:FF:000001">
    <property type="entry name" value="Coatomer subunit beta"/>
    <property type="match status" value="1"/>
</dbReference>
<dbReference type="PROSITE" id="PS50082">
    <property type="entry name" value="WD_REPEATS_2"/>
    <property type="match status" value="5"/>
</dbReference>
<dbReference type="Pfam" id="PF00400">
    <property type="entry name" value="WD40"/>
    <property type="match status" value="5"/>
</dbReference>
<evidence type="ECO:0000256" key="3">
    <source>
        <dbReference type="ARBA" id="ARBA00010844"/>
    </source>
</evidence>
<evidence type="ECO:0000256" key="5">
    <source>
        <dbReference type="ARBA" id="ARBA00022490"/>
    </source>
</evidence>
<dbReference type="OrthoDB" id="2150324at2759"/>
<name>A0A0R3WF55_TAEAS</name>
<feature type="repeat" description="WD" evidence="15">
    <location>
        <begin position="226"/>
        <end position="267"/>
    </location>
</feature>
<evidence type="ECO:0000256" key="2">
    <source>
        <dbReference type="ARBA" id="ARBA00004347"/>
    </source>
</evidence>
<dbReference type="InterPro" id="IPR019775">
    <property type="entry name" value="WD40_repeat_CS"/>
</dbReference>
<evidence type="ECO:0000259" key="18">
    <source>
        <dbReference type="Pfam" id="PF23953"/>
    </source>
</evidence>
<comment type="function">
    <text evidence="13">The coatomer is a cytosolic protein complex that binds to dilysine motifs and reversibly associates with Golgi non-clathrin-coated vesicles, which further mediate biosynthetic protein transport from the ER, via the Golgi up to the trans Golgi network. Coatomer complex is required for budding from Golgi membranes, and is essential for the retrograde Golgi-to-ER transport of dilysine-tagged proteins.</text>
</comment>
<dbReference type="InterPro" id="IPR011044">
    <property type="entry name" value="Quino_amine_DH_bsu"/>
</dbReference>
<reference evidence="21" key="1">
    <citation type="submission" date="2017-02" db="UniProtKB">
        <authorList>
            <consortium name="WormBaseParasite"/>
        </authorList>
    </citation>
    <scope>IDENTIFICATION</scope>
</reference>